<dbReference type="Proteomes" id="UP000014680">
    <property type="component" value="Unassembled WGS sequence"/>
</dbReference>
<feature type="coiled-coil region" evidence="1">
    <location>
        <begin position="118"/>
        <end position="155"/>
    </location>
</feature>
<keyword evidence="3" id="KW-1133">Transmembrane helix</keyword>
<evidence type="ECO:0000313" key="6">
    <source>
        <dbReference type="Proteomes" id="UP000014680"/>
    </source>
</evidence>
<organism evidence="5 6">
    <name type="scientific">Entamoeba invadens IP1</name>
    <dbReference type="NCBI Taxonomy" id="370355"/>
    <lineage>
        <taxon>Eukaryota</taxon>
        <taxon>Amoebozoa</taxon>
        <taxon>Evosea</taxon>
        <taxon>Archamoebae</taxon>
        <taxon>Mastigamoebida</taxon>
        <taxon>Entamoebidae</taxon>
        <taxon>Entamoeba</taxon>
    </lineage>
</organism>
<feature type="compositionally biased region" description="Basic and acidic residues" evidence="2">
    <location>
        <begin position="208"/>
        <end position="229"/>
    </location>
</feature>
<feature type="compositionally biased region" description="Low complexity" evidence="2">
    <location>
        <begin position="321"/>
        <end position="332"/>
    </location>
</feature>
<dbReference type="EMBL" id="KB207015">
    <property type="protein sequence ID" value="ELP86155.1"/>
    <property type="molecule type" value="Genomic_DNA"/>
</dbReference>
<evidence type="ECO:0000259" key="4">
    <source>
        <dbReference type="Pfam" id="PF23188"/>
    </source>
</evidence>
<dbReference type="PANTHER" id="PTHR13167:SF25">
    <property type="entry name" value="PIEZO-TYPE MECHANOSENSITIVE ION CHANNEL COMPONENT"/>
    <property type="match status" value="1"/>
</dbReference>
<dbReference type="GO" id="GO:0042391">
    <property type="term" value="P:regulation of membrane potential"/>
    <property type="evidence" value="ECO:0007669"/>
    <property type="project" value="TreeGrafter"/>
</dbReference>
<feature type="transmembrane region" description="Helical" evidence="3">
    <location>
        <begin position="729"/>
        <end position="751"/>
    </location>
</feature>
<dbReference type="GeneID" id="14885116"/>
<dbReference type="OrthoDB" id="303066at2759"/>
<keyword evidence="1" id="KW-0175">Coiled coil</keyword>
<feature type="compositionally biased region" description="Basic and acidic residues" evidence="2">
    <location>
        <begin position="237"/>
        <end position="249"/>
    </location>
</feature>
<keyword evidence="3" id="KW-0812">Transmembrane</keyword>
<dbReference type="Pfam" id="PF23188">
    <property type="entry name" value="THU_Piezo1"/>
    <property type="match status" value="1"/>
</dbReference>
<feature type="non-terminal residue" evidence="5">
    <location>
        <position position="1"/>
    </location>
</feature>
<feature type="region of interest" description="Disordered" evidence="2">
    <location>
        <begin position="159"/>
        <end position="178"/>
    </location>
</feature>
<dbReference type="GO" id="GO:0005261">
    <property type="term" value="F:monoatomic cation channel activity"/>
    <property type="evidence" value="ECO:0007669"/>
    <property type="project" value="TreeGrafter"/>
</dbReference>
<gene>
    <name evidence="5" type="ORF">EIN_328320</name>
</gene>
<dbReference type="GO" id="GO:0008381">
    <property type="term" value="F:mechanosensitive monoatomic ion channel activity"/>
    <property type="evidence" value="ECO:0007669"/>
    <property type="project" value="InterPro"/>
</dbReference>
<dbReference type="PANTHER" id="PTHR13167">
    <property type="entry name" value="PIEZO-TYPE MECHANOSENSITIVE ION CHANNEL COMPONENT"/>
    <property type="match status" value="1"/>
</dbReference>
<dbReference type="GO" id="GO:0071260">
    <property type="term" value="P:cellular response to mechanical stimulus"/>
    <property type="evidence" value="ECO:0007669"/>
    <property type="project" value="TreeGrafter"/>
</dbReference>
<proteinExistence type="predicted"/>
<feature type="region of interest" description="Disordered" evidence="2">
    <location>
        <begin position="185"/>
        <end position="291"/>
    </location>
</feature>
<dbReference type="InterPro" id="IPR056768">
    <property type="entry name" value="THU_Piezo"/>
</dbReference>
<dbReference type="AlphaFoldDB" id="A0A0A1TXR4"/>
<feature type="compositionally biased region" description="Acidic residues" evidence="2">
    <location>
        <begin position="250"/>
        <end position="278"/>
    </location>
</feature>
<feature type="compositionally biased region" description="Basic residues" evidence="2">
    <location>
        <begin position="186"/>
        <end position="202"/>
    </location>
</feature>
<feature type="transmembrane region" description="Helical" evidence="3">
    <location>
        <begin position="497"/>
        <end position="514"/>
    </location>
</feature>
<accession>A0A0A1TXR4</accession>
<evidence type="ECO:0000313" key="5">
    <source>
        <dbReference type="EMBL" id="ELP86155.1"/>
    </source>
</evidence>
<keyword evidence="3" id="KW-0472">Membrane</keyword>
<evidence type="ECO:0000256" key="2">
    <source>
        <dbReference type="SAM" id="MobiDB-lite"/>
    </source>
</evidence>
<feature type="transmembrane region" description="Helical" evidence="3">
    <location>
        <begin position="418"/>
        <end position="436"/>
    </location>
</feature>
<name>A0A0A1TXR4_ENTIV</name>
<dbReference type="InterPro" id="IPR027272">
    <property type="entry name" value="Piezo"/>
</dbReference>
<feature type="domain" description="Piezo transmembrane helical unit" evidence="4">
    <location>
        <begin position="373"/>
        <end position="521"/>
    </location>
</feature>
<dbReference type="VEuPathDB" id="AmoebaDB:EIN_328320"/>
<sequence length="770" mass="90074">KVMRIQRLDKLRKLRSHDVNDKEEEEEVPVQTIPMVTSTKGFLANILDLVKTIWFKVIDMTINFLHWNNIVYRLNLKPKATTEEIESKMEERMMVANEEDAVNKHKIFGYKSPTKLTKEMQMESVEEQKKEIRAVENEAISEQKMKEKMRRYEEDISKGDDGLVSVSSSSDEEVDLTKKKENRVARILRKSREKLSRKRKGKTPNAVPEDHTKQEKKEISTQNEDHSLSSDEDGDEDIAKKVKFERMEEKGDEDVAQEISEESEGSEEIRSEDDEEEKEEHAKSTAIAKPTPIRRGKKKVVMCQEMVLTKESPEEMNPIQRPLSPHSPRFSPSSRALSSTELELIDIEQTEGKYPYHGRFYLVIWGLYFFFSRQTEALVQVIFILNAVINRNILSAIYPIAAFGIVAVSRKPFPSKKFWTFMSVVSVVLILVRLFFQLPGFCIKPNAKETYDVLSYTTSVYDVDTMQCSATPLTKNHMSFIYIFGVYPVSSYFLSRFVWDIFCLFAILVHILCMRNRGYWEQQYLLRREWSNVVIENHRRELVNKIKPNTFGELKFIVEALKDFEPSEGDVDHFAYKQHDLFVVEAIQVDGQLFVTKGNYKGLVDCENFKVYEHTTKSIARKEKSSPVIYKKTFKKSYRVKEEKINDEFEMAKENEEKMYLTKSLEVNQVVTEMSLQQFLKGQEVYLKDQETIELNKSKMTQFFNRTRLGLKIYYDHLVNDKFKTGADYYIPMFICEVICFVFLIVFQGSFTNLQGNFIEFFTSDYLPIT</sequence>
<evidence type="ECO:0000256" key="1">
    <source>
        <dbReference type="SAM" id="Coils"/>
    </source>
</evidence>
<dbReference type="KEGG" id="eiv:EIN_328320"/>
<dbReference type="RefSeq" id="XP_004185501.1">
    <property type="nucleotide sequence ID" value="XM_004185453.1"/>
</dbReference>
<evidence type="ECO:0000256" key="3">
    <source>
        <dbReference type="SAM" id="Phobius"/>
    </source>
</evidence>
<keyword evidence="6" id="KW-1185">Reference proteome</keyword>
<dbReference type="GO" id="GO:0016020">
    <property type="term" value="C:membrane"/>
    <property type="evidence" value="ECO:0007669"/>
    <property type="project" value="InterPro"/>
</dbReference>
<reference evidence="5 6" key="1">
    <citation type="submission" date="2012-10" db="EMBL/GenBank/DDBJ databases">
        <authorList>
            <person name="Zafar N."/>
            <person name="Inman J."/>
            <person name="Hall N."/>
            <person name="Lorenzi H."/>
            <person name="Caler E."/>
        </authorList>
    </citation>
    <scope>NUCLEOTIDE SEQUENCE [LARGE SCALE GENOMIC DNA]</scope>
    <source>
        <strain evidence="5 6">IP1</strain>
    </source>
</reference>
<dbReference type="GO" id="GO:0050982">
    <property type="term" value="P:detection of mechanical stimulus"/>
    <property type="evidence" value="ECO:0007669"/>
    <property type="project" value="TreeGrafter"/>
</dbReference>
<protein>
    <recommendedName>
        <fullName evidence="4">Piezo transmembrane helical unit domain-containing protein</fullName>
    </recommendedName>
</protein>
<feature type="region of interest" description="Disordered" evidence="2">
    <location>
        <begin position="312"/>
        <end position="332"/>
    </location>
</feature>
<feature type="transmembrane region" description="Helical" evidence="3">
    <location>
        <begin position="377"/>
        <end position="406"/>
    </location>
</feature>